<evidence type="ECO:0000256" key="1">
    <source>
        <dbReference type="ARBA" id="ARBA00010945"/>
    </source>
</evidence>
<keyword evidence="5" id="KW-0239">DNA-directed DNA polymerase</keyword>
<evidence type="ECO:0000259" key="6">
    <source>
        <dbReference type="PROSITE" id="PS50173"/>
    </source>
</evidence>
<evidence type="ECO:0000256" key="5">
    <source>
        <dbReference type="ARBA" id="ARBA00022932"/>
    </source>
</evidence>
<proteinExistence type="inferred from homology"/>
<evidence type="ECO:0000313" key="8">
    <source>
        <dbReference type="Proteomes" id="UP001198151"/>
    </source>
</evidence>
<gene>
    <name evidence="7" type="ORF">LKD70_16310</name>
</gene>
<dbReference type="SUPFAM" id="SSF56672">
    <property type="entry name" value="DNA/RNA polymerases"/>
    <property type="match status" value="1"/>
</dbReference>
<dbReference type="InterPro" id="IPR017961">
    <property type="entry name" value="DNA_pol_Y-fam_little_finger"/>
</dbReference>
<dbReference type="InterPro" id="IPR050116">
    <property type="entry name" value="DNA_polymerase-Y"/>
</dbReference>
<evidence type="ECO:0000256" key="2">
    <source>
        <dbReference type="ARBA" id="ARBA00022457"/>
    </source>
</evidence>
<dbReference type="PROSITE" id="PS50173">
    <property type="entry name" value="UMUC"/>
    <property type="match status" value="1"/>
</dbReference>
<dbReference type="PANTHER" id="PTHR11076">
    <property type="entry name" value="DNA REPAIR POLYMERASE UMUC / TRANSFERASE FAMILY MEMBER"/>
    <property type="match status" value="1"/>
</dbReference>
<keyword evidence="2" id="KW-0515">Mutator protein</keyword>
<evidence type="ECO:0000256" key="3">
    <source>
        <dbReference type="ARBA" id="ARBA00022695"/>
    </source>
</evidence>
<dbReference type="PANTHER" id="PTHR11076:SF35">
    <property type="entry name" value="DNA REPAIR PROTEIN HOMOLOG YOBH"/>
    <property type="match status" value="1"/>
</dbReference>
<keyword evidence="8" id="KW-1185">Reference proteome</keyword>
<dbReference type="Pfam" id="PF00817">
    <property type="entry name" value="IMS"/>
    <property type="match status" value="1"/>
</dbReference>
<dbReference type="EMBL" id="JAJEQX010000042">
    <property type="protein sequence ID" value="MCC2255956.1"/>
    <property type="molecule type" value="Genomic_DNA"/>
</dbReference>
<dbReference type="Proteomes" id="UP001198151">
    <property type="component" value="Unassembled WGS sequence"/>
</dbReference>
<dbReference type="InterPro" id="IPR043128">
    <property type="entry name" value="Rev_trsase/Diguanyl_cyclase"/>
</dbReference>
<accession>A0ABS8G127</accession>
<name>A0ABS8G127_9FIRM</name>
<dbReference type="Gene3D" id="3.40.1170.60">
    <property type="match status" value="1"/>
</dbReference>
<evidence type="ECO:0000256" key="4">
    <source>
        <dbReference type="ARBA" id="ARBA00022763"/>
    </source>
</evidence>
<comment type="similarity">
    <text evidence="1">Belongs to the DNA polymerase type-Y family.</text>
</comment>
<keyword evidence="4" id="KW-0227">DNA damage</keyword>
<dbReference type="RefSeq" id="WP_227708937.1">
    <property type="nucleotide sequence ID" value="NZ_JAJEQX010000042.1"/>
</dbReference>
<keyword evidence="5" id="KW-0808">Transferase</keyword>
<keyword evidence="3" id="KW-0548">Nucleotidyltransferase</keyword>
<dbReference type="InterPro" id="IPR001126">
    <property type="entry name" value="UmuC"/>
</dbReference>
<dbReference type="InterPro" id="IPR043502">
    <property type="entry name" value="DNA/RNA_pol_sf"/>
</dbReference>
<reference evidence="7 8" key="1">
    <citation type="submission" date="2021-10" db="EMBL/GenBank/DDBJ databases">
        <title>Anaerobic single-cell dispensing facilitates the cultivation of human gut bacteria.</title>
        <authorList>
            <person name="Afrizal A."/>
        </authorList>
    </citation>
    <scope>NUCLEOTIDE SEQUENCE [LARGE SCALE GENOMIC DNA]</scope>
    <source>
        <strain evidence="7 8">CLA-AA-H200</strain>
    </source>
</reference>
<feature type="domain" description="UmuC" evidence="6">
    <location>
        <begin position="7"/>
        <end position="196"/>
    </location>
</feature>
<protein>
    <submittedName>
        <fullName evidence="7">DNA repair protein</fullName>
    </submittedName>
</protein>
<dbReference type="Gene3D" id="3.30.70.270">
    <property type="match status" value="1"/>
</dbReference>
<dbReference type="Pfam" id="PF11799">
    <property type="entry name" value="IMS_C"/>
    <property type="match status" value="1"/>
</dbReference>
<organism evidence="7 8">
    <name type="scientific">Ruminococcus turbiniformis</name>
    <dbReference type="NCBI Taxonomy" id="2881258"/>
    <lineage>
        <taxon>Bacteria</taxon>
        <taxon>Bacillati</taxon>
        <taxon>Bacillota</taxon>
        <taxon>Clostridia</taxon>
        <taxon>Eubacteriales</taxon>
        <taxon>Oscillospiraceae</taxon>
        <taxon>Ruminococcus</taxon>
    </lineage>
</organism>
<comment type="caution">
    <text evidence="7">The sequence shown here is derived from an EMBL/GenBank/DDBJ whole genome shotgun (WGS) entry which is preliminary data.</text>
</comment>
<dbReference type="Gene3D" id="1.10.150.20">
    <property type="entry name" value="5' to 3' exonuclease, C-terminal subdomain"/>
    <property type="match status" value="1"/>
</dbReference>
<sequence>MATQRYYICIDLKSFYASVECAERGLDPFKTNLVVADPTRSKSTICLAITPAMKKLGIKNRCRIHEIPEGVKYITAMPRMQLYLDYSARIYGIYLKYVSKDDIHVYSVDECFLDVTEYLHLYAMNPRELAVELMRAVMEETGITATAGIGTNLYLAKVAMDIVAKHVDDHIGILDEISYREKLWDHQPLSDFWMIGSRTEKKLAGYGIHTMGDIALASMSSENLLYKLFGIDAELLIDHAWGCETCRMSDIKNYRPQGHSLTNGQVLMRNYRFEEALVVAKEMTDVLVLDMVEKGVASDSVTLWIAYDYKYGVPPSKGTVKFDDATSSSKRIIRAVECLYWTITDRHTGIRRIEICANSIVPESYTQYNLFADPNETEKEKSLQKAILEVKHRYGKNAIMRGSNLLKCSTYIERNNQIGGHRA</sequence>
<evidence type="ECO:0000313" key="7">
    <source>
        <dbReference type="EMBL" id="MCC2255956.1"/>
    </source>
</evidence>